<dbReference type="Proteomes" id="UP000199622">
    <property type="component" value="Unassembled WGS sequence"/>
</dbReference>
<protein>
    <submittedName>
        <fullName evidence="2">Uncharacterized protein</fullName>
    </submittedName>
</protein>
<keyword evidence="3" id="KW-1185">Reference proteome</keyword>
<keyword evidence="1" id="KW-0812">Transmembrane</keyword>
<name>A0A1H4X6V4_9PSEU</name>
<evidence type="ECO:0000313" key="3">
    <source>
        <dbReference type="Proteomes" id="UP000199622"/>
    </source>
</evidence>
<evidence type="ECO:0000256" key="1">
    <source>
        <dbReference type="SAM" id="Phobius"/>
    </source>
</evidence>
<reference evidence="3" key="1">
    <citation type="submission" date="2016-10" db="EMBL/GenBank/DDBJ databases">
        <authorList>
            <person name="Varghese N."/>
            <person name="Submissions S."/>
        </authorList>
    </citation>
    <scope>NUCLEOTIDE SEQUENCE [LARGE SCALE GENOMIC DNA]</scope>
    <source>
        <strain evidence="3">DSM 44544</strain>
    </source>
</reference>
<dbReference type="EMBL" id="FNSO01000004">
    <property type="protein sequence ID" value="SED01303.1"/>
    <property type="molecule type" value="Genomic_DNA"/>
</dbReference>
<evidence type="ECO:0000313" key="2">
    <source>
        <dbReference type="EMBL" id="SED01303.1"/>
    </source>
</evidence>
<sequence length="121" mass="12589">MVGQGATVAGTVLQVVALALAPVSIVQPVLAGGLVVALAVRSVRDRCLPSRLDATGAVLTCGGLAVFLVAARRAPATTCHGGSRSSPRCSWRWAWSQCAAASAAARGAHWRAARRRAWWRC</sequence>
<proteinExistence type="predicted"/>
<accession>A0A1H4X6V4</accession>
<feature type="transmembrane region" description="Helical" evidence="1">
    <location>
        <begin position="12"/>
        <end position="40"/>
    </location>
</feature>
<keyword evidence="1" id="KW-0472">Membrane</keyword>
<keyword evidence="1" id="KW-1133">Transmembrane helix</keyword>
<dbReference type="STRING" id="208445.SAMN04489727_5997"/>
<gene>
    <name evidence="2" type="ORF">SAMN04489727_5997</name>
</gene>
<organism evidence="2 3">
    <name type="scientific">Amycolatopsis tolypomycina</name>
    <dbReference type="NCBI Taxonomy" id="208445"/>
    <lineage>
        <taxon>Bacteria</taxon>
        <taxon>Bacillati</taxon>
        <taxon>Actinomycetota</taxon>
        <taxon>Actinomycetes</taxon>
        <taxon>Pseudonocardiales</taxon>
        <taxon>Pseudonocardiaceae</taxon>
        <taxon>Amycolatopsis</taxon>
    </lineage>
</organism>
<dbReference type="AlphaFoldDB" id="A0A1H4X6V4"/>